<dbReference type="PANTHER" id="PTHR30502:SF0">
    <property type="entry name" value="PHOSPHOENOLPYRUVATE CARBOXYLASE FAMILY PROTEIN"/>
    <property type="match status" value="1"/>
</dbReference>
<dbReference type="InterPro" id="IPR040442">
    <property type="entry name" value="Pyrv_kinase-like_dom_sf"/>
</dbReference>
<protein>
    <submittedName>
        <fullName evidence="5">HpcH/HpaI aldolase/citrate lyase family protein</fullName>
    </submittedName>
</protein>
<dbReference type="InterPro" id="IPR050251">
    <property type="entry name" value="HpcH-HpaI_aldolase"/>
</dbReference>
<feature type="domain" description="HpcH/HpaI aldolase/citrate lyase" evidence="4">
    <location>
        <begin position="16"/>
        <end position="204"/>
    </location>
</feature>
<comment type="caution">
    <text evidence="5">The sequence shown here is derived from an EMBL/GenBank/DDBJ whole genome shotgun (WGS) entry which is preliminary data.</text>
</comment>
<dbReference type="Gene3D" id="3.20.20.60">
    <property type="entry name" value="Phosphoenolpyruvate-binding domains"/>
    <property type="match status" value="1"/>
</dbReference>
<reference evidence="6" key="1">
    <citation type="journal article" date="2019" name="Int. J. Syst. Evol. Microbiol.">
        <title>The Global Catalogue of Microorganisms (GCM) 10K type strain sequencing project: providing services to taxonomists for standard genome sequencing and annotation.</title>
        <authorList>
            <consortium name="The Broad Institute Genomics Platform"/>
            <consortium name="The Broad Institute Genome Sequencing Center for Infectious Disease"/>
            <person name="Wu L."/>
            <person name="Ma J."/>
        </authorList>
    </citation>
    <scope>NUCLEOTIDE SEQUENCE [LARGE SCALE GENOMIC DNA]</scope>
    <source>
        <strain evidence="6">CGMCC 1.10759</strain>
    </source>
</reference>
<name>A0ABV8SXV5_9GAMM</name>
<dbReference type="PANTHER" id="PTHR30502">
    <property type="entry name" value="2-KETO-3-DEOXY-L-RHAMNONATE ALDOLASE"/>
    <property type="match status" value="1"/>
</dbReference>
<keyword evidence="6" id="KW-1185">Reference proteome</keyword>
<dbReference type="Pfam" id="PF03328">
    <property type="entry name" value="HpcH_HpaI"/>
    <property type="match status" value="1"/>
</dbReference>
<accession>A0ABV8SXV5</accession>
<evidence type="ECO:0000313" key="5">
    <source>
        <dbReference type="EMBL" id="MFC4312451.1"/>
    </source>
</evidence>
<organism evidence="5 6">
    <name type="scientific">Steroidobacter flavus</name>
    <dbReference type="NCBI Taxonomy" id="1842136"/>
    <lineage>
        <taxon>Bacteria</taxon>
        <taxon>Pseudomonadati</taxon>
        <taxon>Pseudomonadota</taxon>
        <taxon>Gammaproteobacteria</taxon>
        <taxon>Steroidobacterales</taxon>
        <taxon>Steroidobacteraceae</taxon>
        <taxon>Steroidobacter</taxon>
    </lineage>
</organism>
<dbReference type="GO" id="GO:0016829">
    <property type="term" value="F:lyase activity"/>
    <property type="evidence" value="ECO:0007669"/>
    <property type="project" value="UniProtKB-KW"/>
</dbReference>
<sequence length="254" mass="27175">MISTPQGRARARHDTGFWFSTPNGVAAELAAARGFGYAVLDLEHGAFDQSALDLFIPLCRALGLRVMAKVLGPQAEAIQQALDFGADGVIVPHVLDIDHARAVCAHASYPPRGDRSYAAGRIVGYGKPPTGFFAAENERVICLPMIESAQALRDVELILALETVDGVFVGPTDLALSRGRSEYVFNGEDQRDIERIAVAARAAGKPWVLPAWSPAERSFAAAHGASWTVVVDERGALVAGLDGFLDRLQQERAA</sequence>
<dbReference type="SUPFAM" id="SSF51621">
    <property type="entry name" value="Phosphoenolpyruvate/pyruvate domain"/>
    <property type="match status" value="1"/>
</dbReference>
<proteinExistence type="inferred from homology"/>
<dbReference type="InterPro" id="IPR005000">
    <property type="entry name" value="Aldolase/citrate-lyase_domain"/>
</dbReference>
<evidence type="ECO:0000313" key="6">
    <source>
        <dbReference type="Proteomes" id="UP001595904"/>
    </source>
</evidence>
<evidence type="ECO:0000259" key="4">
    <source>
        <dbReference type="Pfam" id="PF03328"/>
    </source>
</evidence>
<comment type="similarity">
    <text evidence="1">Belongs to the HpcH/HpaI aldolase family.</text>
</comment>
<dbReference type="EMBL" id="JBHSDU010000014">
    <property type="protein sequence ID" value="MFC4312451.1"/>
    <property type="molecule type" value="Genomic_DNA"/>
</dbReference>
<keyword evidence="2" id="KW-0479">Metal-binding</keyword>
<keyword evidence="3 5" id="KW-0456">Lyase</keyword>
<dbReference type="InterPro" id="IPR015813">
    <property type="entry name" value="Pyrv/PenolPyrv_kinase-like_dom"/>
</dbReference>
<gene>
    <name evidence="5" type="ORF">ACFPN2_25435</name>
</gene>
<evidence type="ECO:0000256" key="2">
    <source>
        <dbReference type="ARBA" id="ARBA00022723"/>
    </source>
</evidence>
<evidence type="ECO:0000256" key="3">
    <source>
        <dbReference type="ARBA" id="ARBA00023239"/>
    </source>
</evidence>
<dbReference type="RefSeq" id="WP_380601851.1">
    <property type="nucleotide sequence ID" value="NZ_JBHSDU010000014.1"/>
</dbReference>
<dbReference type="Proteomes" id="UP001595904">
    <property type="component" value="Unassembled WGS sequence"/>
</dbReference>
<evidence type="ECO:0000256" key="1">
    <source>
        <dbReference type="ARBA" id="ARBA00005568"/>
    </source>
</evidence>